<evidence type="ECO:0000313" key="3">
    <source>
        <dbReference type="Proteomes" id="UP000218542"/>
    </source>
</evidence>
<accession>A0A286TVM1</accession>
<dbReference type="Proteomes" id="UP000218542">
    <property type="component" value="Unassembled WGS sequence"/>
</dbReference>
<evidence type="ECO:0000313" key="2">
    <source>
        <dbReference type="EMBL" id="GAX59894.1"/>
    </source>
</evidence>
<dbReference type="EMBL" id="BAOS01000004">
    <property type="protein sequence ID" value="GAX59894.1"/>
    <property type="molecule type" value="Genomic_DNA"/>
</dbReference>
<feature type="domain" description="DUF3854" evidence="1">
    <location>
        <begin position="98"/>
        <end position="218"/>
    </location>
</feature>
<name>A0A286TVM1_9BACT</name>
<reference evidence="3" key="1">
    <citation type="journal article" date="2017" name="Environ. Microbiol. Rep.">
        <title>Genetic Diversity of Marine Anaerobic Ammonium-Oxidizing Bacteria as Revealed by Genomic and Proteomic Analyses of 'Candidatus Scalindua japonica'.</title>
        <authorList>
            <person name="Oshiki M."/>
            <person name="Mizuto K."/>
            <person name="Kimura Z."/>
            <person name="Kindaichi T."/>
            <person name="Satoh H."/>
            <person name="Okabe S."/>
        </authorList>
    </citation>
    <scope>NUCLEOTIDE SEQUENCE [LARGE SCALE GENOMIC DNA]</scope>
    <source>
        <strain evidence="3">husup-a2</strain>
    </source>
</reference>
<dbReference type="InterPro" id="IPR024385">
    <property type="entry name" value="DUF3854"/>
</dbReference>
<protein>
    <recommendedName>
        <fullName evidence="1">DUF3854 domain-containing protein</fullName>
    </recommendedName>
</protein>
<gene>
    <name evidence="2" type="ORF">SCALIN_C04_0382</name>
</gene>
<dbReference type="Pfam" id="PF12965">
    <property type="entry name" value="DUF3854"/>
    <property type="match status" value="1"/>
</dbReference>
<sequence>MAIAPEHRKDLKRSGLSDDTIKEAGIKSVPSGQINMKLGFNIDGLVSMYEIPFDEDYSRFKACYEDGKTFNKDGSEKPKYLARKDSGNRLFIPSKAKTILQDVSIPLEITEGEKKSLKACQEGLYCIAITGLWNWKVKDKYELIPDYNEIALDGRTIYLIPDNDWLLPNRRGERKNLKQAVSGLAYILIDRGAKVYWRELPQGEGKIGLDDFLCHHSVDELKQLPVHQLRKLTLDEMISNATPDIQQEEIQEISRRIASLQSESEKSQYVNRLSDKTKISKRAITKDIKEQHSQKGSGEDKCKPALCANFPGLIDIVIDDTQEAGSALFMVKEDDNIHFRAEWELVSGEHYVPPSQHLLPFILPRSSKVKEWLQSDNDDLLFKDLIVYFKRFSYLPDEQWLIVACLTYLSYLQDHKDVHYLPMLLFFAVPERGKSRTGKSMAYVSYRGIHLVELREANLFRYSQNMKATLFFDMMNLWKKAEKSNTEDILLLRYEKGAKAARVLFPEKGAFEDTVHYDIFGSTILATNEPIHKILDTRCIPIIMPNRPRKYENPVSAMGQELKERLTAWRARTIDNPLPEMESVEGINGRLWDISKSMFQVCKLVHPEGLTTLKNALLAVAAQKKEDKKSGIDGQIVEAIDELSSDKKTLPEWEVAHSKLLELLNENRPETHKLTPQYLGRKLKAIGITTKIIQGYSEIQLKKLEFNTLLEQYGVTEPELPVETLPNSTTLSSSDISNTCTGRELVESQGNATKTLPTQGVEDKKVRRLVESGRELQGDGNCIDLENEEVEVVE</sequence>
<evidence type="ECO:0000259" key="1">
    <source>
        <dbReference type="Pfam" id="PF12965"/>
    </source>
</evidence>
<proteinExistence type="predicted"/>
<dbReference type="AlphaFoldDB" id="A0A286TVM1"/>
<keyword evidence="3" id="KW-1185">Reference proteome</keyword>
<dbReference type="RefSeq" id="WP_096893019.1">
    <property type="nucleotide sequence ID" value="NZ_BAOS01000004.1"/>
</dbReference>
<dbReference type="OrthoDB" id="288091at2"/>
<organism evidence="2 3">
    <name type="scientific">Candidatus Scalindua japonica</name>
    <dbReference type="NCBI Taxonomy" id="1284222"/>
    <lineage>
        <taxon>Bacteria</taxon>
        <taxon>Pseudomonadati</taxon>
        <taxon>Planctomycetota</taxon>
        <taxon>Candidatus Brocadiia</taxon>
        <taxon>Candidatus Brocadiales</taxon>
        <taxon>Candidatus Scalinduaceae</taxon>
        <taxon>Candidatus Scalindua</taxon>
    </lineage>
</organism>
<comment type="caution">
    <text evidence="2">The sequence shown here is derived from an EMBL/GenBank/DDBJ whole genome shotgun (WGS) entry which is preliminary data.</text>
</comment>